<dbReference type="Gene3D" id="3.40.1260.10">
    <property type="entry name" value="DsrEFH-like"/>
    <property type="match status" value="1"/>
</dbReference>
<accession>A0A2U2N2A6</accession>
<evidence type="ECO:0000313" key="2">
    <source>
        <dbReference type="Proteomes" id="UP000245474"/>
    </source>
</evidence>
<organism evidence="1 2">
    <name type="scientific">Sediminicurvatus halobius</name>
    <dbReference type="NCBI Taxonomy" id="2182432"/>
    <lineage>
        <taxon>Bacteria</taxon>
        <taxon>Pseudomonadati</taxon>
        <taxon>Pseudomonadota</taxon>
        <taxon>Gammaproteobacteria</taxon>
        <taxon>Chromatiales</taxon>
        <taxon>Ectothiorhodospiraceae</taxon>
        <taxon>Sediminicurvatus</taxon>
    </lineage>
</organism>
<dbReference type="Proteomes" id="UP000245474">
    <property type="component" value="Unassembled WGS sequence"/>
</dbReference>
<evidence type="ECO:0000313" key="1">
    <source>
        <dbReference type="EMBL" id="PWG63212.1"/>
    </source>
</evidence>
<comment type="caution">
    <text evidence="1">The sequence shown here is derived from an EMBL/GenBank/DDBJ whole genome shotgun (WGS) entry which is preliminary data.</text>
</comment>
<reference evidence="1 2" key="1">
    <citation type="submission" date="2018-05" db="EMBL/GenBank/DDBJ databases">
        <title>Spiribacter halobius sp. nov., a moderately halophilic bacterium isolated from marine solar saltern.</title>
        <authorList>
            <person name="Zheng W.-S."/>
            <person name="Lu D.-C."/>
            <person name="Du Z.-J."/>
        </authorList>
    </citation>
    <scope>NUCLEOTIDE SEQUENCE [LARGE SCALE GENOMIC DNA]</scope>
    <source>
        <strain evidence="1 2">E85</strain>
    </source>
</reference>
<gene>
    <name evidence="1" type="ORF">DEM34_09040</name>
</gene>
<name>A0A2U2N2A6_9GAMM</name>
<sequence>MANKLMVVVVNTDPESGPDLMEPLTQAHAAASMEYDAEVILGGRAGRLALRGVAEQVPLRGATGRSVLDLLREAHAAGVVFKVAAEVTERLGDDLIAEINERVGSAYIVSEAMDDDTVTFTY</sequence>
<proteinExistence type="predicted"/>
<protein>
    <submittedName>
        <fullName evidence="1">Peroxiredoxin</fullName>
    </submittedName>
</protein>
<keyword evidence="2" id="KW-1185">Reference proteome</keyword>
<dbReference type="RefSeq" id="WP_109678433.1">
    <property type="nucleotide sequence ID" value="NZ_CP086615.1"/>
</dbReference>
<dbReference type="OrthoDB" id="7932267at2"/>
<dbReference type="AlphaFoldDB" id="A0A2U2N2A6"/>
<dbReference type="SUPFAM" id="SSF75169">
    <property type="entry name" value="DsrEFH-like"/>
    <property type="match status" value="1"/>
</dbReference>
<dbReference type="InterPro" id="IPR027396">
    <property type="entry name" value="DsrEFH-like"/>
</dbReference>
<dbReference type="EMBL" id="QFFI01000012">
    <property type="protein sequence ID" value="PWG63212.1"/>
    <property type="molecule type" value="Genomic_DNA"/>
</dbReference>